<dbReference type="InterPro" id="IPR006015">
    <property type="entry name" value="Universal_stress_UspA"/>
</dbReference>
<comment type="similarity">
    <text evidence="1">Belongs to the universal stress protein A family.</text>
</comment>
<name>A0A4R3KAQ8_9FIRM</name>
<dbReference type="Proteomes" id="UP000295188">
    <property type="component" value="Unassembled WGS sequence"/>
</dbReference>
<dbReference type="InterPro" id="IPR014729">
    <property type="entry name" value="Rossmann-like_a/b/a_fold"/>
</dbReference>
<dbReference type="PRINTS" id="PR01438">
    <property type="entry name" value="UNVRSLSTRESS"/>
</dbReference>
<feature type="domain" description="UspA" evidence="2">
    <location>
        <begin position="4"/>
        <end position="144"/>
    </location>
</feature>
<dbReference type="AlphaFoldDB" id="A0A4R3KAQ8"/>
<gene>
    <name evidence="3" type="ORF">EDC37_105101</name>
</gene>
<keyword evidence="4" id="KW-1185">Reference proteome</keyword>
<evidence type="ECO:0000259" key="2">
    <source>
        <dbReference type="Pfam" id="PF00582"/>
    </source>
</evidence>
<dbReference type="PANTHER" id="PTHR46268:SF6">
    <property type="entry name" value="UNIVERSAL STRESS PROTEIN UP12"/>
    <property type="match status" value="1"/>
</dbReference>
<evidence type="ECO:0000313" key="4">
    <source>
        <dbReference type="Proteomes" id="UP000295188"/>
    </source>
</evidence>
<sequence length="144" mass="15867">MREIKSILVPIDGSVHSERALEQAIYIAGLSQAELVVLYVIDLNTAVSAVERMSLDTYVPDDIDKEGKRVLEQAKKKVSAAKREASYVLKIGDPSKMILKYSKDKKSDLIVMGSRGLGTIKQIIMGSVSQYLVSRADCPVLIVR</sequence>
<dbReference type="OrthoDB" id="9777884at2"/>
<dbReference type="EMBL" id="SMAA01000005">
    <property type="protein sequence ID" value="TCS80033.1"/>
    <property type="molecule type" value="Genomic_DNA"/>
</dbReference>
<dbReference type="RefSeq" id="WP_132548368.1">
    <property type="nucleotide sequence ID" value="NZ_SMAA01000005.1"/>
</dbReference>
<reference evidence="3 4" key="1">
    <citation type="submission" date="2019-03" db="EMBL/GenBank/DDBJ databases">
        <title>Genomic Encyclopedia of Type Strains, Phase IV (KMG-IV): sequencing the most valuable type-strain genomes for metagenomic binning, comparative biology and taxonomic classification.</title>
        <authorList>
            <person name="Goeker M."/>
        </authorList>
    </citation>
    <scope>NUCLEOTIDE SEQUENCE [LARGE SCALE GENOMIC DNA]</scope>
    <source>
        <strain evidence="3 4">DSM 20467</strain>
    </source>
</reference>
<proteinExistence type="inferred from homology"/>
<dbReference type="CDD" id="cd00293">
    <property type="entry name" value="USP-like"/>
    <property type="match status" value="1"/>
</dbReference>
<dbReference type="SUPFAM" id="SSF52402">
    <property type="entry name" value="Adenine nucleotide alpha hydrolases-like"/>
    <property type="match status" value="1"/>
</dbReference>
<accession>A0A4R3KAQ8</accession>
<evidence type="ECO:0000313" key="3">
    <source>
        <dbReference type="EMBL" id="TCS80033.1"/>
    </source>
</evidence>
<dbReference type="PANTHER" id="PTHR46268">
    <property type="entry name" value="STRESS RESPONSE PROTEIN NHAX"/>
    <property type="match status" value="1"/>
</dbReference>
<comment type="caution">
    <text evidence="3">The sequence shown here is derived from an EMBL/GenBank/DDBJ whole genome shotgun (WGS) entry which is preliminary data.</text>
</comment>
<dbReference type="InterPro" id="IPR006016">
    <property type="entry name" value="UspA"/>
</dbReference>
<evidence type="ECO:0000256" key="1">
    <source>
        <dbReference type="ARBA" id="ARBA00008791"/>
    </source>
</evidence>
<dbReference type="Gene3D" id="3.40.50.620">
    <property type="entry name" value="HUPs"/>
    <property type="match status" value="1"/>
</dbReference>
<protein>
    <submittedName>
        <fullName evidence="3">Nucleotide-binding universal stress UspA family protein</fullName>
    </submittedName>
</protein>
<organism evidence="3 4">
    <name type="scientific">Pectinatus cerevisiiphilus</name>
    <dbReference type="NCBI Taxonomy" id="86956"/>
    <lineage>
        <taxon>Bacteria</taxon>
        <taxon>Bacillati</taxon>
        <taxon>Bacillota</taxon>
        <taxon>Negativicutes</taxon>
        <taxon>Selenomonadales</taxon>
        <taxon>Selenomonadaceae</taxon>
        <taxon>Pectinatus</taxon>
    </lineage>
</organism>
<dbReference type="Pfam" id="PF00582">
    <property type="entry name" value="Usp"/>
    <property type="match status" value="1"/>
</dbReference>